<accession>A0ACB7YBJ1</accession>
<gene>
    <name evidence="1" type="ORF">Vadar_032602</name>
</gene>
<keyword evidence="2" id="KW-1185">Reference proteome</keyword>
<protein>
    <submittedName>
        <fullName evidence="1">Uncharacterized protein</fullName>
    </submittedName>
</protein>
<proteinExistence type="predicted"/>
<dbReference type="Proteomes" id="UP000828048">
    <property type="component" value="Chromosome 7"/>
</dbReference>
<evidence type="ECO:0000313" key="2">
    <source>
        <dbReference type="Proteomes" id="UP000828048"/>
    </source>
</evidence>
<comment type="caution">
    <text evidence="1">The sequence shown here is derived from an EMBL/GenBank/DDBJ whole genome shotgun (WGS) entry which is preliminary data.</text>
</comment>
<dbReference type="EMBL" id="CM037157">
    <property type="protein sequence ID" value="KAH7850418.1"/>
    <property type="molecule type" value="Genomic_DNA"/>
</dbReference>
<organism evidence="1 2">
    <name type="scientific">Vaccinium darrowii</name>
    <dbReference type="NCBI Taxonomy" id="229202"/>
    <lineage>
        <taxon>Eukaryota</taxon>
        <taxon>Viridiplantae</taxon>
        <taxon>Streptophyta</taxon>
        <taxon>Embryophyta</taxon>
        <taxon>Tracheophyta</taxon>
        <taxon>Spermatophyta</taxon>
        <taxon>Magnoliopsida</taxon>
        <taxon>eudicotyledons</taxon>
        <taxon>Gunneridae</taxon>
        <taxon>Pentapetalae</taxon>
        <taxon>asterids</taxon>
        <taxon>Ericales</taxon>
        <taxon>Ericaceae</taxon>
        <taxon>Vaccinioideae</taxon>
        <taxon>Vaccinieae</taxon>
        <taxon>Vaccinium</taxon>
    </lineage>
</organism>
<sequence length="171" mass="18861">MATILVALQRTLAQLVQRQAPPPPNSPIEPANQPPDFVLPIEPPLPLPNVQLQQNNLDFPILVAAFCLATATAIAVQSLQNLTVYPITFDLLCLMIMFAFASIFVAKYITPTKPNAACVLDIVGVFFGFTAFFIAFTISSPLWLRIISWIIYALSLLAILICYCLRPLFPL</sequence>
<evidence type="ECO:0000313" key="1">
    <source>
        <dbReference type="EMBL" id="KAH7850418.1"/>
    </source>
</evidence>
<name>A0ACB7YBJ1_9ERIC</name>
<reference evidence="1 2" key="1">
    <citation type="journal article" date="2021" name="Hortic Res">
        <title>High-quality reference genome and annotation aids understanding of berry development for evergreen blueberry (Vaccinium darrowii).</title>
        <authorList>
            <person name="Yu J."/>
            <person name="Hulse-Kemp A.M."/>
            <person name="Babiker E."/>
            <person name="Staton M."/>
        </authorList>
    </citation>
    <scope>NUCLEOTIDE SEQUENCE [LARGE SCALE GENOMIC DNA]</scope>
    <source>
        <strain evidence="2">cv. NJ 8807/NJ 8810</strain>
        <tissue evidence="1">Young leaf</tissue>
    </source>
</reference>